<dbReference type="EMBL" id="CP121472">
    <property type="protein sequence ID" value="WPL16862.1"/>
    <property type="molecule type" value="Genomic_DNA"/>
</dbReference>
<dbReference type="PROSITE" id="PS50206">
    <property type="entry name" value="RHODANESE_3"/>
    <property type="match status" value="1"/>
</dbReference>
<evidence type="ECO:0000313" key="3">
    <source>
        <dbReference type="EMBL" id="WPL16862.1"/>
    </source>
</evidence>
<sequence length="230" mass="25387">MKTLSIAPFSSGRGGCMIAALLLPMTLSAADNRITPDIESVEVMHKGEPITIERGHDRDATLPEMYQKTDRGCPPFCVQPMVVVPGVETIGEIDMLGYLQRVSQGDEQVLVVDSRTPDWVMQGTIPGAVNIPWNKINHEGGKTFEVPSAADSLVRILSDDFGAKQNPQTKSWSFENAKTLVFFCNGIWCPQSSINIKTLHAIGYPVEKMKWYRGGMQDWFSVGLTTVEPD</sequence>
<dbReference type="InterPro" id="IPR001763">
    <property type="entry name" value="Rhodanese-like_dom"/>
</dbReference>
<keyword evidence="1" id="KW-0732">Signal</keyword>
<name>A0ABZ0S7G3_9GAMM</name>
<evidence type="ECO:0000256" key="1">
    <source>
        <dbReference type="SAM" id="SignalP"/>
    </source>
</evidence>
<evidence type="ECO:0000259" key="2">
    <source>
        <dbReference type="PROSITE" id="PS50206"/>
    </source>
</evidence>
<proteinExistence type="predicted"/>
<feature type="chain" id="PRO_5045506029" evidence="1">
    <location>
        <begin position="30"/>
        <end position="230"/>
    </location>
</feature>
<organism evidence="3 4">
    <name type="scientific">Thiorhodovibrio winogradskyi</name>
    <dbReference type="NCBI Taxonomy" id="77007"/>
    <lineage>
        <taxon>Bacteria</taxon>
        <taxon>Pseudomonadati</taxon>
        <taxon>Pseudomonadota</taxon>
        <taxon>Gammaproteobacteria</taxon>
        <taxon>Chromatiales</taxon>
        <taxon>Chromatiaceae</taxon>
        <taxon>Thiorhodovibrio</taxon>
    </lineage>
</organism>
<dbReference type="Pfam" id="PF00581">
    <property type="entry name" value="Rhodanese"/>
    <property type="match status" value="1"/>
</dbReference>
<feature type="domain" description="Rhodanese" evidence="2">
    <location>
        <begin position="105"/>
        <end position="228"/>
    </location>
</feature>
<gene>
    <name evidence="3" type="ORF">Thiowin_01838</name>
</gene>
<accession>A0ABZ0S7G3</accession>
<dbReference type="SMART" id="SM00450">
    <property type="entry name" value="RHOD"/>
    <property type="match status" value="1"/>
</dbReference>
<evidence type="ECO:0000313" key="4">
    <source>
        <dbReference type="Proteomes" id="UP001432180"/>
    </source>
</evidence>
<protein>
    <submittedName>
        <fullName evidence="3">Rhodanese-like domain protein</fullName>
    </submittedName>
</protein>
<dbReference type="RefSeq" id="WP_328987390.1">
    <property type="nucleotide sequence ID" value="NZ_CP121472.1"/>
</dbReference>
<reference evidence="3 4" key="1">
    <citation type="journal article" date="2023" name="Microorganisms">
        <title>Thiorhodovibrio frisius and Trv. litoralis spp. nov., Two Novel Members from a Clade of Fastidious Purple Sulfur Bacteria That Exhibit Unique Red-Shifted Light-Harvesting Capabilities.</title>
        <authorList>
            <person name="Methner A."/>
            <person name="Kuzyk S.B."/>
            <person name="Petersen J."/>
            <person name="Bauer S."/>
            <person name="Brinkmann H."/>
            <person name="Sichau K."/>
            <person name="Wanner G."/>
            <person name="Wolf J."/>
            <person name="Neumann-Schaal M."/>
            <person name="Henke P."/>
            <person name="Tank M."/>
            <person name="Sproer C."/>
            <person name="Bunk B."/>
            <person name="Overmann J."/>
        </authorList>
    </citation>
    <scope>NUCLEOTIDE SEQUENCE [LARGE SCALE GENOMIC DNA]</scope>
    <source>
        <strain evidence="3 4">DSM 6702</strain>
    </source>
</reference>
<dbReference type="Gene3D" id="3.40.250.10">
    <property type="entry name" value="Rhodanese-like domain"/>
    <property type="match status" value="1"/>
</dbReference>
<dbReference type="SUPFAM" id="SSF52821">
    <property type="entry name" value="Rhodanese/Cell cycle control phosphatase"/>
    <property type="match status" value="1"/>
</dbReference>
<dbReference type="InterPro" id="IPR036873">
    <property type="entry name" value="Rhodanese-like_dom_sf"/>
</dbReference>
<feature type="signal peptide" evidence="1">
    <location>
        <begin position="1"/>
        <end position="29"/>
    </location>
</feature>
<dbReference type="Proteomes" id="UP001432180">
    <property type="component" value="Chromosome"/>
</dbReference>
<keyword evidence="4" id="KW-1185">Reference proteome</keyword>